<dbReference type="FunFam" id="3.40.50.720:FF:000047">
    <property type="entry name" value="NADP-dependent L-serine/L-allo-threonine dehydrogenase"/>
    <property type="match status" value="1"/>
</dbReference>
<dbReference type="Pfam" id="PF00106">
    <property type="entry name" value="adh_short"/>
    <property type="match status" value="1"/>
</dbReference>
<dbReference type="InterPro" id="IPR036291">
    <property type="entry name" value="NAD(P)-bd_dom_sf"/>
</dbReference>
<evidence type="ECO:0000256" key="1">
    <source>
        <dbReference type="ARBA" id="ARBA00023002"/>
    </source>
</evidence>
<dbReference type="AlphaFoldDB" id="A0AA36FCC5"/>
<dbReference type="InterPro" id="IPR002347">
    <property type="entry name" value="SDR_fam"/>
</dbReference>
<dbReference type="InterPro" id="IPR020904">
    <property type="entry name" value="Sc_DH/Rdtase_CS"/>
</dbReference>
<gene>
    <name evidence="12" type="ORF">OCTVUL_1B031460</name>
</gene>
<dbReference type="Gene3D" id="3.40.50.720">
    <property type="entry name" value="NAD(P)-binding Rossmann-like Domain"/>
    <property type="match status" value="1"/>
</dbReference>
<reference evidence="12" key="1">
    <citation type="submission" date="2023-08" db="EMBL/GenBank/DDBJ databases">
        <authorList>
            <person name="Alioto T."/>
            <person name="Alioto T."/>
            <person name="Gomez Garrido J."/>
        </authorList>
    </citation>
    <scope>NUCLEOTIDE SEQUENCE</scope>
</reference>
<dbReference type="EC" id="1.1.1.381" evidence="5"/>
<dbReference type="PANTHER" id="PTHR43086:SF3">
    <property type="entry name" value="NADP-DEPENDENT 3-HYDROXY ACID DEHYDROGENASE YDFG"/>
    <property type="match status" value="1"/>
</dbReference>
<proteinExistence type="inferred from homology"/>
<dbReference type="PROSITE" id="PS51257">
    <property type="entry name" value="PROKAR_LIPOPROTEIN"/>
    <property type="match status" value="1"/>
</dbReference>
<comment type="catalytic activity">
    <reaction evidence="3">
        <text>L-allo-threonine + NADP(+) = aminoacetone + CO2 + NADPH</text>
        <dbReference type="Rhea" id="RHEA:43524"/>
        <dbReference type="ChEBI" id="CHEBI:16526"/>
        <dbReference type="ChEBI" id="CHEBI:57783"/>
        <dbReference type="ChEBI" id="CHEBI:58320"/>
        <dbReference type="ChEBI" id="CHEBI:58349"/>
        <dbReference type="ChEBI" id="CHEBI:58585"/>
        <dbReference type="EC" id="1.1.1.381"/>
    </reaction>
</comment>
<keyword evidence="1" id="KW-0560">Oxidoreductase</keyword>
<dbReference type="PRINTS" id="PR00081">
    <property type="entry name" value="GDHRDH"/>
</dbReference>
<evidence type="ECO:0000259" key="11">
    <source>
        <dbReference type="SMART" id="SM00822"/>
    </source>
</evidence>
<dbReference type="SUPFAM" id="SSF51735">
    <property type="entry name" value="NAD(P)-binding Rossmann-fold domains"/>
    <property type="match status" value="1"/>
</dbReference>
<dbReference type="SMART" id="SM00822">
    <property type="entry name" value="PKS_KR"/>
    <property type="match status" value="1"/>
</dbReference>
<dbReference type="PRINTS" id="PR00080">
    <property type="entry name" value="SDRFAMILY"/>
</dbReference>
<dbReference type="EMBL" id="OX597826">
    <property type="protein sequence ID" value="CAI9732034.1"/>
    <property type="molecule type" value="Genomic_DNA"/>
</dbReference>
<dbReference type="PANTHER" id="PTHR43086">
    <property type="entry name" value="VERY-LONG-CHAIN 3-OXOOACYL-COA REDUCTASE"/>
    <property type="match status" value="1"/>
</dbReference>
<sequence>MPSKATSTQQNTNIHGKVVIVTGASSGIGCAIAEAYVKAGANVAMAARRDDKQQELCKKFSEGAQGQVIAVKTDVIDKQQVKELVRHTECSFGPVDILVNCAGTSYYTLMKNHKEDEWDSMIDTNCKGVTNCIGAVLDGMIKKKSGHIVNISSDAGRKGFPGLAVYSGSKFFVEGLSQALRLEVASLGIRVTCLQPGDVETEILNHTTDQEAINLYDIHNKIKILEPDDVAQACIYATSQPEYAAVNEILIQPREAPM</sequence>
<dbReference type="GO" id="GO:0005783">
    <property type="term" value="C:endoplasmic reticulum"/>
    <property type="evidence" value="ECO:0007669"/>
    <property type="project" value="TreeGrafter"/>
</dbReference>
<dbReference type="PROSITE" id="PS00061">
    <property type="entry name" value="ADH_SHORT"/>
    <property type="match status" value="1"/>
</dbReference>
<evidence type="ECO:0000313" key="13">
    <source>
        <dbReference type="Proteomes" id="UP001162480"/>
    </source>
</evidence>
<dbReference type="PIRSF" id="PIRSF000126">
    <property type="entry name" value="11-beta-HSD1"/>
    <property type="match status" value="1"/>
</dbReference>
<evidence type="ECO:0000256" key="10">
    <source>
        <dbReference type="ARBA" id="ARBA00047274"/>
    </source>
</evidence>
<evidence type="ECO:0000256" key="7">
    <source>
        <dbReference type="ARBA" id="ARBA00044271"/>
    </source>
</evidence>
<organism evidence="12 13">
    <name type="scientific">Octopus vulgaris</name>
    <name type="common">Common octopus</name>
    <dbReference type="NCBI Taxonomy" id="6645"/>
    <lineage>
        <taxon>Eukaryota</taxon>
        <taxon>Metazoa</taxon>
        <taxon>Spiralia</taxon>
        <taxon>Lophotrochozoa</taxon>
        <taxon>Mollusca</taxon>
        <taxon>Cephalopoda</taxon>
        <taxon>Coleoidea</taxon>
        <taxon>Octopodiformes</taxon>
        <taxon>Octopoda</taxon>
        <taxon>Incirrata</taxon>
        <taxon>Octopodidae</taxon>
        <taxon>Octopus</taxon>
    </lineage>
</organism>
<evidence type="ECO:0000256" key="8">
    <source>
        <dbReference type="ARBA" id="ARBA00044349"/>
    </source>
</evidence>
<evidence type="ECO:0000256" key="3">
    <source>
        <dbReference type="ARBA" id="ARBA00043812"/>
    </source>
</evidence>
<evidence type="ECO:0000256" key="6">
    <source>
        <dbReference type="ARBA" id="ARBA00044065"/>
    </source>
</evidence>
<protein>
    <recommendedName>
        <fullName evidence="6">NADP-dependent 3-hydroxy acid dehydrogenase YdfG</fullName>
        <ecNumber evidence="4">1.1.1.298</ecNumber>
        <ecNumber evidence="5">1.1.1.381</ecNumber>
    </recommendedName>
    <alternativeName>
        <fullName evidence="8">L-allo-threonine dehydrogenase</fullName>
    </alternativeName>
    <alternativeName>
        <fullName evidence="7">Malonic semialdehyde reductase</fullName>
    </alternativeName>
</protein>
<evidence type="ECO:0000256" key="2">
    <source>
        <dbReference type="ARBA" id="ARBA00038261"/>
    </source>
</evidence>
<evidence type="ECO:0000256" key="4">
    <source>
        <dbReference type="ARBA" id="ARBA00044050"/>
    </source>
</evidence>
<comment type="function">
    <text evidence="9">NADP-dependent dehydrogenase with broad substrate specificity acting on 3-hydroxy acids. Catalyzes the NADP-dependent oxidation of L-allo-threonine to L-2-amino-3-keto-butyrate, which is spontaneously decarboxylated into aminoacetone. Also acts on D-threonine, L-serine, D-serine, D-3-hydroxyisobutyrate, L-3-hydroxyisobutyrate, D-glycerate and L-glycerate. Able to catalyze the reduction of the malonic semialdehyde to 3-hydroxypropionic acid. YdfG is apparently supplementing RutE, the presumed malonic semialdehyde reductase involved in pyrimidine degradation since both are able to detoxify malonic semialdehyde.</text>
</comment>
<keyword evidence="13" id="KW-1185">Reference proteome</keyword>
<accession>A0AA36FCC5</accession>
<evidence type="ECO:0000256" key="5">
    <source>
        <dbReference type="ARBA" id="ARBA00044059"/>
    </source>
</evidence>
<evidence type="ECO:0000313" key="12">
    <source>
        <dbReference type="EMBL" id="CAI9732034.1"/>
    </source>
</evidence>
<dbReference type="GO" id="GO:0030497">
    <property type="term" value="P:fatty acid elongation"/>
    <property type="evidence" value="ECO:0007669"/>
    <property type="project" value="TreeGrafter"/>
</dbReference>
<evidence type="ECO:0000256" key="9">
    <source>
        <dbReference type="ARBA" id="ARBA00045650"/>
    </source>
</evidence>
<dbReference type="InterPro" id="IPR057326">
    <property type="entry name" value="KR_dom"/>
</dbReference>
<dbReference type="EC" id="1.1.1.298" evidence="4"/>
<dbReference type="CDD" id="cd05233">
    <property type="entry name" value="SDR_c"/>
    <property type="match status" value="1"/>
</dbReference>
<comment type="similarity">
    <text evidence="2">Belongs to the short-chain dehydrogenases/reductases (SDR) family. 17-beta-HSD 3 subfamily.</text>
</comment>
<name>A0AA36FCC5_OCTVU</name>
<comment type="catalytic activity">
    <reaction evidence="10">
        <text>3-hydroxypropanoate + NADP(+) = 3-oxopropanoate + NADPH + H(+)</text>
        <dbReference type="Rhea" id="RHEA:26438"/>
        <dbReference type="ChEBI" id="CHEBI:15378"/>
        <dbReference type="ChEBI" id="CHEBI:16510"/>
        <dbReference type="ChEBI" id="CHEBI:33190"/>
        <dbReference type="ChEBI" id="CHEBI:57783"/>
        <dbReference type="ChEBI" id="CHEBI:58349"/>
        <dbReference type="EC" id="1.1.1.298"/>
    </reaction>
</comment>
<dbReference type="Proteomes" id="UP001162480">
    <property type="component" value="Chromosome 13"/>
</dbReference>
<dbReference type="GO" id="GO:0035527">
    <property type="term" value="F:3-hydroxypropionate dehydrogenase (NADP+) activity"/>
    <property type="evidence" value="ECO:0007669"/>
    <property type="project" value="UniProtKB-EC"/>
</dbReference>
<feature type="domain" description="Ketoreductase" evidence="11">
    <location>
        <begin position="17"/>
        <end position="207"/>
    </location>
</feature>